<dbReference type="RefSeq" id="WP_045094896.1">
    <property type="nucleotide sequence ID" value="NZ_LN614827.1"/>
</dbReference>
<dbReference type="Gene3D" id="3.40.50.1820">
    <property type="entry name" value="alpha/beta hydrolase"/>
    <property type="match status" value="1"/>
</dbReference>
<reference evidence="4" key="1">
    <citation type="submission" date="2014-09" db="EMBL/GenBank/DDBJ databases">
        <authorList>
            <person name="Gomez-Valero L."/>
        </authorList>
    </citation>
    <scope>NUCLEOTIDE SEQUENCE [LARGE SCALE GENOMIC DNA]</scope>
    <source>
        <strain evidence="4">ATCC700992</strain>
    </source>
</reference>
<dbReference type="AlphaFoldDB" id="A0A098G117"/>
<dbReference type="HOGENOM" id="CLU_043246_2_0_6"/>
<dbReference type="InterPro" id="IPR050261">
    <property type="entry name" value="FrsA_esterase"/>
</dbReference>
<sequence length="364" mass="39322">MIRIVAGFICFLLLSFQCMAETQISWQQTTIPMAAAGSKGLEAVLVWPHDGLKHPLALISHGSPRDGAERAQMTSLSFLPIAKEFARRGFSVAVVLRRGYGSSGGGWVEGYKKCQFSNYKQSAVASSEDLHAAIKYLGSLPQFDTNEMIAVGVSAGGFATVALTAIDPPPGLKAAISFAGGRGSMAPDKVCHADNLVAVFDDLGKTSRVPMLWVYAKNDHFFNPSLAAHFYSAFTKEGGKVEFISAAPYGAEGHFLFSAEGIKQWVPLVDAFLREQHLVLVKQLLPLPSPLKTPDYLSTTAKKAFATYAISGPHKAFALSSDGAFGWRTGQHTAEKAKQDALAYCKRYSPKHCKLIAVDDEMVK</sequence>
<organism evidence="3 4">
    <name type="scientific">Legionella fallonii LLAP-10</name>
    <dbReference type="NCBI Taxonomy" id="1212491"/>
    <lineage>
        <taxon>Bacteria</taxon>
        <taxon>Pseudomonadati</taxon>
        <taxon>Pseudomonadota</taxon>
        <taxon>Gammaproteobacteria</taxon>
        <taxon>Legionellales</taxon>
        <taxon>Legionellaceae</taxon>
        <taxon>Legionella</taxon>
    </lineage>
</organism>
<dbReference type="OrthoDB" id="8564128at2"/>
<dbReference type="KEGG" id="lfa:LFA_0728"/>
<evidence type="ECO:0000313" key="4">
    <source>
        <dbReference type="Proteomes" id="UP000032430"/>
    </source>
</evidence>
<keyword evidence="3" id="KW-0378">Hydrolase</keyword>
<feature type="domain" description="Peptidase S9 prolyl oligopeptidase catalytic" evidence="2">
    <location>
        <begin position="85"/>
        <end position="177"/>
    </location>
</feature>
<proteinExistence type="predicted"/>
<dbReference type="PANTHER" id="PTHR22946">
    <property type="entry name" value="DIENELACTONE HYDROLASE DOMAIN-CONTAINING PROTEIN-RELATED"/>
    <property type="match status" value="1"/>
</dbReference>
<keyword evidence="4" id="KW-1185">Reference proteome</keyword>
<evidence type="ECO:0000256" key="1">
    <source>
        <dbReference type="SAM" id="SignalP"/>
    </source>
</evidence>
<name>A0A098G117_9GAMM</name>
<dbReference type="SUPFAM" id="SSF53474">
    <property type="entry name" value="alpha/beta-Hydrolases"/>
    <property type="match status" value="1"/>
</dbReference>
<gene>
    <name evidence="3" type="ORF">LFA_0728</name>
</gene>
<dbReference type="GO" id="GO:0008236">
    <property type="term" value="F:serine-type peptidase activity"/>
    <property type="evidence" value="ECO:0007669"/>
    <property type="project" value="InterPro"/>
</dbReference>
<feature type="chain" id="PRO_5001935268" evidence="1">
    <location>
        <begin position="21"/>
        <end position="364"/>
    </location>
</feature>
<accession>A0A098G117</accession>
<dbReference type="GO" id="GO:0006508">
    <property type="term" value="P:proteolysis"/>
    <property type="evidence" value="ECO:0007669"/>
    <property type="project" value="InterPro"/>
</dbReference>
<feature type="signal peptide" evidence="1">
    <location>
        <begin position="1"/>
        <end position="20"/>
    </location>
</feature>
<dbReference type="Pfam" id="PF00326">
    <property type="entry name" value="Peptidase_S9"/>
    <property type="match status" value="1"/>
</dbReference>
<evidence type="ECO:0000259" key="2">
    <source>
        <dbReference type="Pfam" id="PF00326"/>
    </source>
</evidence>
<evidence type="ECO:0000313" key="3">
    <source>
        <dbReference type="EMBL" id="CEG56178.1"/>
    </source>
</evidence>
<dbReference type="Proteomes" id="UP000032430">
    <property type="component" value="Chromosome I"/>
</dbReference>
<keyword evidence="1" id="KW-0732">Signal</keyword>
<protein>
    <submittedName>
        <fullName evidence="3">Dienelactone hydrolase and related enzyme</fullName>
    </submittedName>
</protein>
<dbReference type="InterPro" id="IPR001375">
    <property type="entry name" value="Peptidase_S9_cat"/>
</dbReference>
<dbReference type="InterPro" id="IPR029058">
    <property type="entry name" value="AB_hydrolase_fold"/>
</dbReference>
<dbReference type="STRING" id="1212491.LFA_0728"/>
<dbReference type="EMBL" id="LN614827">
    <property type="protein sequence ID" value="CEG56178.1"/>
    <property type="molecule type" value="Genomic_DNA"/>
</dbReference>